<protein>
    <submittedName>
        <fullName evidence="2">Prohormone-1</fullName>
    </submittedName>
</protein>
<dbReference type="Proteomes" id="UP000198287">
    <property type="component" value="Unassembled WGS sequence"/>
</dbReference>
<feature type="signal peptide" evidence="1">
    <location>
        <begin position="1"/>
        <end position="28"/>
    </location>
</feature>
<dbReference type="AlphaFoldDB" id="A0A226EKT3"/>
<sequence>MVTAAYKTSWTVLILPFIVVVMATLISASPSGSPSSEDLLGSRVYYRNRETLSNPEDNVVPITLDAGQQSSPMLYDPHVLSAQAPSDNALITYLLTRRFALANNNRLRSYVDSSSNEISRKRSYSKYCAFNAVSCFGKK</sequence>
<organism evidence="2 3">
    <name type="scientific">Folsomia candida</name>
    <name type="common">Springtail</name>
    <dbReference type="NCBI Taxonomy" id="158441"/>
    <lineage>
        <taxon>Eukaryota</taxon>
        <taxon>Metazoa</taxon>
        <taxon>Ecdysozoa</taxon>
        <taxon>Arthropoda</taxon>
        <taxon>Hexapoda</taxon>
        <taxon>Collembola</taxon>
        <taxon>Entomobryomorpha</taxon>
        <taxon>Isotomoidea</taxon>
        <taxon>Isotomidae</taxon>
        <taxon>Proisotominae</taxon>
        <taxon>Folsomia</taxon>
    </lineage>
</organism>
<evidence type="ECO:0000256" key="1">
    <source>
        <dbReference type="SAM" id="SignalP"/>
    </source>
</evidence>
<dbReference type="EMBL" id="LNIX01000003">
    <property type="protein sequence ID" value="OXA57351.1"/>
    <property type="molecule type" value="Genomic_DNA"/>
</dbReference>
<dbReference type="OMA" id="RYCAFNA"/>
<comment type="caution">
    <text evidence="2">The sequence shown here is derived from an EMBL/GenBank/DDBJ whole genome shotgun (WGS) entry which is preliminary data.</text>
</comment>
<reference evidence="2 3" key="1">
    <citation type="submission" date="2015-12" db="EMBL/GenBank/DDBJ databases">
        <title>The genome of Folsomia candida.</title>
        <authorList>
            <person name="Faddeeva A."/>
            <person name="Derks M.F."/>
            <person name="Anvar Y."/>
            <person name="Smit S."/>
            <person name="Van Straalen N."/>
            <person name="Roelofs D."/>
        </authorList>
    </citation>
    <scope>NUCLEOTIDE SEQUENCE [LARGE SCALE GENOMIC DNA]</scope>
    <source>
        <strain evidence="2 3">VU population</strain>
        <tissue evidence="2">Whole body</tissue>
    </source>
</reference>
<keyword evidence="1" id="KW-0732">Signal</keyword>
<proteinExistence type="predicted"/>
<accession>A0A226EKT3</accession>
<evidence type="ECO:0000313" key="2">
    <source>
        <dbReference type="EMBL" id="OXA57351.1"/>
    </source>
</evidence>
<name>A0A226EKT3_FOLCA</name>
<feature type="chain" id="PRO_5012059000" evidence="1">
    <location>
        <begin position="29"/>
        <end position="139"/>
    </location>
</feature>
<evidence type="ECO:0000313" key="3">
    <source>
        <dbReference type="Proteomes" id="UP000198287"/>
    </source>
</evidence>
<keyword evidence="3" id="KW-1185">Reference proteome</keyword>
<dbReference type="OrthoDB" id="6410451at2759"/>
<gene>
    <name evidence="2" type="ORF">Fcan01_07903</name>
</gene>